<evidence type="ECO:0000259" key="14">
    <source>
        <dbReference type="Pfam" id="PF02776"/>
    </source>
</evidence>
<comment type="pathway">
    <text evidence="1 10">Amino-acid biosynthesis; L-isoleucine biosynthesis; L-isoleucine from 2-oxobutanoate: step 1/4.</text>
</comment>
<dbReference type="InterPro" id="IPR029061">
    <property type="entry name" value="THDP-binding"/>
</dbReference>
<evidence type="ECO:0000256" key="2">
    <source>
        <dbReference type="ARBA" id="ARBA00005025"/>
    </source>
</evidence>
<evidence type="ECO:0000256" key="11">
    <source>
        <dbReference type="SAM" id="MobiDB-lite"/>
    </source>
</evidence>
<reference evidence="15 16" key="1">
    <citation type="journal article" date="2019" name="Int. J. Syst. Evol. Microbiol.">
        <title>The Global Catalogue of Microorganisms (GCM) 10K type strain sequencing project: providing services to taxonomists for standard genome sequencing and annotation.</title>
        <authorList>
            <consortium name="The Broad Institute Genomics Platform"/>
            <consortium name="The Broad Institute Genome Sequencing Center for Infectious Disease"/>
            <person name="Wu L."/>
            <person name="Ma J."/>
        </authorList>
    </citation>
    <scope>NUCLEOTIDE SEQUENCE [LARGE SCALE GENOMIC DNA]</scope>
    <source>
        <strain evidence="15 16">CGMCC 1.10593</strain>
    </source>
</reference>
<dbReference type="SUPFAM" id="SSF52518">
    <property type="entry name" value="Thiamin diphosphate-binding fold (THDP-binding)"/>
    <property type="match status" value="2"/>
</dbReference>
<evidence type="ECO:0000313" key="16">
    <source>
        <dbReference type="Proteomes" id="UP001597052"/>
    </source>
</evidence>
<evidence type="ECO:0000259" key="13">
    <source>
        <dbReference type="Pfam" id="PF02775"/>
    </source>
</evidence>
<protein>
    <recommendedName>
        <fullName evidence="10">Acetolactate synthase</fullName>
        <ecNumber evidence="10">2.2.1.6</ecNumber>
    </recommendedName>
</protein>
<dbReference type="GO" id="GO:0044272">
    <property type="term" value="P:sulfur compound biosynthetic process"/>
    <property type="evidence" value="ECO:0007669"/>
    <property type="project" value="UniProtKB-ARBA"/>
</dbReference>
<evidence type="ECO:0000256" key="3">
    <source>
        <dbReference type="ARBA" id="ARBA00007812"/>
    </source>
</evidence>
<dbReference type="CDD" id="cd02015">
    <property type="entry name" value="TPP_AHAS"/>
    <property type="match status" value="1"/>
</dbReference>
<feature type="domain" description="Thiamine pyrophosphate enzyme central" evidence="12">
    <location>
        <begin position="220"/>
        <end position="355"/>
    </location>
</feature>
<dbReference type="InterPro" id="IPR011766">
    <property type="entry name" value="TPP_enzyme_TPP-bd"/>
</dbReference>
<dbReference type="FunFam" id="3.40.50.970:FF:000007">
    <property type="entry name" value="Acetolactate synthase"/>
    <property type="match status" value="1"/>
</dbReference>
<dbReference type="GO" id="GO:0008652">
    <property type="term" value="P:amino acid biosynthetic process"/>
    <property type="evidence" value="ECO:0007669"/>
    <property type="project" value="UniProtKB-KW"/>
</dbReference>
<dbReference type="EMBL" id="JBHUDM010000001">
    <property type="protein sequence ID" value="MFD1641268.1"/>
    <property type="molecule type" value="Genomic_DNA"/>
</dbReference>
<accession>A0ABD6D651</accession>
<keyword evidence="7 10" id="KW-0460">Magnesium</keyword>
<comment type="cofactor">
    <cofactor evidence="10">
        <name>thiamine diphosphate</name>
        <dbReference type="ChEBI" id="CHEBI:58937"/>
    </cofactor>
    <text evidence="10">Binds 1 thiamine pyrophosphate per subunit.</text>
</comment>
<dbReference type="InterPro" id="IPR029035">
    <property type="entry name" value="DHS-like_NAD/FAD-binding_dom"/>
</dbReference>
<evidence type="ECO:0000259" key="12">
    <source>
        <dbReference type="Pfam" id="PF00205"/>
    </source>
</evidence>
<dbReference type="InterPro" id="IPR039368">
    <property type="entry name" value="AHAS_TPP"/>
</dbReference>
<dbReference type="FunFam" id="3.40.50.1220:FF:000008">
    <property type="entry name" value="Acetolactate synthase"/>
    <property type="match status" value="1"/>
</dbReference>
<evidence type="ECO:0000256" key="9">
    <source>
        <dbReference type="ARBA" id="ARBA00023304"/>
    </source>
</evidence>
<dbReference type="Gene3D" id="3.40.50.970">
    <property type="match status" value="2"/>
</dbReference>
<dbReference type="GO" id="GO:0009082">
    <property type="term" value="P:branched-chain amino acid biosynthetic process"/>
    <property type="evidence" value="ECO:0007669"/>
    <property type="project" value="UniProtKB-KW"/>
</dbReference>
<sequence length="590" mass="63016">MSDSAQTAADPEADAETEADQQAATEAEPVTDGSSSIVRALENAGVEHAFGVQGGAIMPVYDALWDSEIEHVTMAHEQGASHAADAYGVVAGSPGIALATSGPGATNLVTGIADANMDSDAMVALTGQVPSDMVGSDAFQETDTTGVTMPITKHNWFANSADTIGETVGNAFALAESGRPGPTLVDLPKDVSFEETDVEPGEPELPAGQDPPTTADPENVEAAARAIERAEKPLLLLGGGVIKAEASETARAFARDHGIPVATTMPGIGTFPEDDELCLSWAGMHGTGYANMAITHTDCLIGVGTRFDDRLTGGIDTFAPEAEVVHVDIDPAEISKNIHADYPCIGDAGTVLDQLTDEMDHDPDAREWREQCQTWKDEYPMDYPVDKNAPLRPEFIVEAFDEATADNTIVTSGVGQHQMWAAQYWEFTEPRTWVSSHGLGTMGYGLPATIGARFAADADQDVVCFDGDGSFLMTLQELSVAVRENLDITVAVLNNEYVGMVRQWQDAFFEGRHMASEYNWMPEFDKLAEAFGAQGWRVDNYDEVAPAIEEALDYDGPSVIDFHIDPEANVYPMVASGAPNGKFALSEDQL</sequence>
<evidence type="ECO:0000256" key="6">
    <source>
        <dbReference type="ARBA" id="ARBA00022723"/>
    </source>
</evidence>
<evidence type="ECO:0000256" key="10">
    <source>
        <dbReference type="RuleBase" id="RU003591"/>
    </source>
</evidence>
<dbReference type="CDD" id="cd07035">
    <property type="entry name" value="TPP_PYR_POX_like"/>
    <property type="match status" value="1"/>
</dbReference>
<keyword evidence="8 10" id="KW-0786">Thiamine pyrophosphate</keyword>
<evidence type="ECO:0000313" key="15">
    <source>
        <dbReference type="EMBL" id="MFD1641268.1"/>
    </source>
</evidence>
<evidence type="ECO:0000256" key="1">
    <source>
        <dbReference type="ARBA" id="ARBA00004974"/>
    </source>
</evidence>
<dbReference type="InterPro" id="IPR012846">
    <property type="entry name" value="Acetolactate_synth_lsu"/>
</dbReference>
<proteinExistence type="inferred from homology"/>
<dbReference type="Proteomes" id="UP001597052">
    <property type="component" value="Unassembled WGS sequence"/>
</dbReference>
<name>A0ABD6D651_9EURY</name>
<dbReference type="InterPro" id="IPR045229">
    <property type="entry name" value="TPP_enz"/>
</dbReference>
<comment type="catalytic activity">
    <reaction evidence="10">
        <text>2 pyruvate + H(+) = (2S)-2-acetolactate + CO2</text>
        <dbReference type="Rhea" id="RHEA:25249"/>
        <dbReference type="ChEBI" id="CHEBI:15361"/>
        <dbReference type="ChEBI" id="CHEBI:15378"/>
        <dbReference type="ChEBI" id="CHEBI:16526"/>
        <dbReference type="ChEBI" id="CHEBI:58476"/>
        <dbReference type="EC" id="2.2.1.6"/>
    </reaction>
</comment>
<evidence type="ECO:0000256" key="5">
    <source>
        <dbReference type="ARBA" id="ARBA00022679"/>
    </source>
</evidence>
<dbReference type="Gene3D" id="3.40.50.1220">
    <property type="entry name" value="TPP-binding domain"/>
    <property type="match status" value="1"/>
</dbReference>
<keyword evidence="16" id="KW-1185">Reference proteome</keyword>
<dbReference type="GO" id="GO:0030976">
    <property type="term" value="F:thiamine pyrophosphate binding"/>
    <property type="evidence" value="ECO:0007669"/>
    <property type="project" value="UniProtKB-UniRule"/>
</dbReference>
<keyword evidence="4 10" id="KW-0028">Amino-acid biosynthesis</keyword>
<keyword evidence="5 10" id="KW-0808">Transferase</keyword>
<comment type="cofactor">
    <cofactor evidence="10">
        <name>Mg(2+)</name>
        <dbReference type="ChEBI" id="CHEBI:18420"/>
    </cofactor>
    <text evidence="10">Binds 1 Mg(2+) ion per subunit.</text>
</comment>
<gene>
    <name evidence="15" type="primary">ilvB</name>
    <name evidence="15" type="ORF">ACFSBW_05190</name>
</gene>
<feature type="region of interest" description="Disordered" evidence="11">
    <location>
        <begin position="1"/>
        <end position="34"/>
    </location>
</feature>
<feature type="region of interest" description="Disordered" evidence="11">
    <location>
        <begin position="194"/>
        <end position="219"/>
    </location>
</feature>
<dbReference type="InterPro" id="IPR012000">
    <property type="entry name" value="Thiamin_PyroP_enz_cen_dom"/>
</dbReference>
<comment type="similarity">
    <text evidence="3 10">Belongs to the TPP enzyme family.</text>
</comment>
<dbReference type="GO" id="GO:0000287">
    <property type="term" value="F:magnesium ion binding"/>
    <property type="evidence" value="ECO:0007669"/>
    <property type="project" value="UniProtKB-UniRule"/>
</dbReference>
<evidence type="ECO:0000256" key="7">
    <source>
        <dbReference type="ARBA" id="ARBA00022842"/>
    </source>
</evidence>
<keyword evidence="9 10" id="KW-0100">Branched-chain amino acid biosynthesis</keyword>
<comment type="pathway">
    <text evidence="2 10">Amino-acid biosynthesis; L-valine biosynthesis; L-valine from pyruvate: step 1/4.</text>
</comment>
<evidence type="ECO:0000256" key="8">
    <source>
        <dbReference type="ARBA" id="ARBA00023052"/>
    </source>
</evidence>
<dbReference type="PANTHER" id="PTHR18968:SF13">
    <property type="entry name" value="ACETOLACTATE SYNTHASE CATALYTIC SUBUNIT, MITOCHONDRIAL"/>
    <property type="match status" value="1"/>
</dbReference>
<dbReference type="SUPFAM" id="SSF52467">
    <property type="entry name" value="DHS-like NAD/FAD-binding domain"/>
    <property type="match status" value="1"/>
</dbReference>
<dbReference type="Pfam" id="PF02776">
    <property type="entry name" value="TPP_enzyme_N"/>
    <property type="match status" value="1"/>
</dbReference>
<dbReference type="PANTHER" id="PTHR18968">
    <property type="entry name" value="THIAMINE PYROPHOSPHATE ENZYMES"/>
    <property type="match status" value="1"/>
</dbReference>
<organism evidence="15 16">
    <name type="scientific">Halohasta litorea</name>
    <dbReference type="NCBI Taxonomy" id="869891"/>
    <lineage>
        <taxon>Archaea</taxon>
        <taxon>Methanobacteriati</taxon>
        <taxon>Methanobacteriota</taxon>
        <taxon>Stenosarchaea group</taxon>
        <taxon>Halobacteria</taxon>
        <taxon>Halobacteriales</taxon>
        <taxon>Haloferacaceae</taxon>
        <taxon>Halohasta</taxon>
    </lineage>
</organism>
<dbReference type="GO" id="GO:0003984">
    <property type="term" value="F:acetolactate synthase activity"/>
    <property type="evidence" value="ECO:0007669"/>
    <property type="project" value="UniProtKB-EC"/>
</dbReference>
<dbReference type="NCBIfam" id="TIGR00118">
    <property type="entry name" value="acolac_lg"/>
    <property type="match status" value="1"/>
</dbReference>
<comment type="caution">
    <text evidence="15">The sequence shown here is derived from an EMBL/GenBank/DDBJ whole genome shotgun (WGS) entry which is preliminary data.</text>
</comment>
<feature type="domain" description="Thiamine pyrophosphate enzyme TPP-binding" evidence="13">
    <location>
        <begin position="413"/>
        <end position="562"/>
    </location>
</feature>
<keyword evidence="6 10" id="KW-0479">Metal-binding</keyword>
<feature type="domain" description="Thiamine pyrophosphate enzyme N-terminal TPP-binding" evidence="14">
    <location>
        <begin position="33"/>
        <end position="145"/>
    </location>
</feature>
<dbReference type="InterPro" id="IPR012001">
    <property type="entry name" value="Thiamin_PyroP_enz_TPP-bd_dom"/>
</dbReference>
<dbReference type="AlphaFoldDB" id="A0ABD6D651"/>
<dbReference type="Pfam" id="PF02775">
    <property type="entry name" value="TPP_enzyme_C"/>
    <property type="match status" value="1"/>
</dbReference>
<dbReference type="EC" id="2.2.1.6" evidence="10"/>
<evidence type="ECO:0000256" key="4">
    <source>
        <dbReference type="ARBA" id="ARBA00022605"/>
    </source>
</evidence>
<dbReference type="RefSeq" id="WP_256394969.1">
    <property type="nucleotide sequence ID" value="NZ_JANHDJ010000001.1"/>
</dbReference>
<feature type="compositionally biased region" description="Low complexity" evidence="11">
    <location>
        <begin position="1"/>
        <end position="10"/>
    </location>
</feature>
<dbReference type="Pfam" id="PF00205">
    <property type="entry name" value="TPP_enzyme_M"/>
    <property type="match status" value="1"/>
</dbReference>